<sequence length="474" mass="54431">MTALALYEVDSQSPSTSATFDSFAQQPDSILFNASHNSTFSVGETSQATINPSILNVSPLEQDVVHLQLNNHQEGLRQTGQDEAAQILESHYQASPCRLKSCRLQEMCRLTGLTKKQVREWFKQRRKIDNPVDPLVNAHEGPQFACNNIQSTSFTLVDFLEGIFQRGCVPTIPDGWKKLSEETKVDVATLYQWFNQRFQFHQRAQQKAGRTTQKQWQKQIEGVLEKQFQHSPILNPLKKEYLCQKSGWTEAMIISWFMQRNQKKWNEDRNHTFNPFSLNYLENKFRNNNQADKMDMEEMKCLTGADPSQILLWFETRRSHEHMKMPTKQMPRAIDANAFADFMARCNEAAGPSATLQHPNQVQPQGFAQQQGPFNFQPQHCTSNSLNFMQYMQQIPWSSEQDVAGRLSAPKQRRQKDLAPTNKFGPSMVSNELSHLNDPSIFNQSHSLPTAVNRILPQFSSTVLECFNKKINIV</sequence>
<reference evidence="6" key="1">
    <citation type="submission" date="2022-11" db="UniProtKB">
        <authorList>
            <consortium name="WormBaseParasite"/>
        </authorList>
    </citation>
    <scope>IDENTIFICATION</scope>
</reference>
<dbReference type="AlphaFoldDB" id="A0A915EIL3"/>
<feature type="domain" description="Homeobox" evidence="4">
    <location>
        <begin position="207"/>
        <end position="267"/>
    </location>
</feature>
<keyword evidence="2" id="KW-0371">Homeobox</keyword>
<dbReference type="InterPro" id="IPR009057">
    <property type="entry name" value="Homeodomain-like_sf"/>
</dbReference>
<keyword evidence="5" id="KW-1185">Reference proteome</keyword>
<dbReference type="SMART" id="SM00389">
    <property type="entry name" value="HOX"/>
    <property type="match status" value="3"/>
</dbReference>
<evidence type="ECO:0000256" key="2">
    <source>
        <dbReference type="PROSITE-ProRule" id="PRU00108"/>
    </source>
</evidence>
<proteinExistence type="predicted"/>
<comment type="subcellular location">
    <subcellularLocation>
        <location evidence="1 2">Nucleus</location>
    </subcellularLocation>
</comment>
<feature type="DNA-binding region" description="Homeobox" evidence="2">
    <location>
        <begin position="266"/>
        <end position="325"/>
    </location>
</feature>
<accession>A0A915EIL3</accession>
<organism evidence="5 6">
    <name type="scientific">Ditylenchus dipsaci</name>
    <dbReference type="NCBI Taxonomy" id="166011"/>
    <lineage>
        <taxon>Eukaryota</taxon>
        <taxon>Metazoa</taxon>
        <taxon>Ecdysozoa</taxon>
        <taxon>Nematoda</taxon>
        <taxon>Chromadorea</taxon>
        <taxon>Rhabditida</taxon>
        <taxon>Tylenchina</taxon>
        <taxon>Tylenchomorpha</taxon>
        <taxon>Sphaerularioidea</taxon>
        <taxon>Anguinidae</taxon>
        <taxon>Anguininae</taxon>
        <taxon>Ditylenchus</taxon>
    </lineage>
</organism>
<dbReference type="Gene3D" id="1.10.10.60">
    <property type="entry name" value="Homeodomain-like"/>
    <property type="match status" value="3"/>
</dbReference>
<dbReference type="CDD" id="cd00086">
    <property type="entry name" value="homeodomain"/>
    <property type="match status" value="3"/>
</dbReference>
<keyword evidence="2" id="KW-0238">DNA-binding</keyword>
<feature type="DNA-binding region" description="Homeobox" evidence="2">
    <location>
        <begin position="209"/>
        <end position="268"/>
    </location>
</feature>
<evidence type="ECO:0000256" key="1">
    <source>
        <dbReference type="ARBA" id="ARBA00004123"/>
    </source>
</evidence>
<name>A0A915EIL3_9BILA</name>
<dbReference type="GO" id="GO:0003677">
    <property type="term" value="F:DNA binding"/>
    <property type="evidence" value="ECO:0007669"/>
    <property type="project" value="UniProtKB-UniRule"/>
</dbReference>
<evidence type="ECO:0000256" key="3">
    <source>
        <dbReference type="SAM" id="MobiDB-lite"/>
    </source>
</evidence>
<dbReference type="PROSITE" id="PS50071">
    <property type="entry name" value="HOMEOBOX_2"/>
    <property type="match status" value="3"/>
</dbReference>
<dbReference type="GO" id="GO:0005634">
    <property type="term" value="C:nucleus"/>
    <property type="evidence" value="ECO:0007669"/>
    <property type="project" value="UniProtKB-SubCell"/>
</dbReference>
<evidence type="ECO:0000313" key="6">
    <source>
        <dbReference type="WBParaSite" id="jg7073"/>
    </source>
</evidence>
<keyword evidence="2" id="KW-0539">Nucleus</keyword>
<protein>
    <submittedName>
        <fullName evidence="6">Homeobox domain-containing protein</fullName>
    </submittedName>
</protein>
<feature type="DNA-binding region" description="Homeobox" evidence="2">
    <location>
        <begin position="73"/>
        <end position="127"/>
    </location>
</feature>
<dbReference type="SUPFAM" id="SSF46689">
    <property type="entry name" value="Homeodomain-like"/>
    <property type="match status" value="3"/>
</dbReference>
<evidence type="ECO:0000313" key="5">
    <source>
        <dbReference type="Proteomes" id="UP000887574"/>
    </source>
</evidence>
<feature type="domain" description="Homeobox" evidence="4">
    <location>
        <begin position="264"/>
        <end position="324"/>
    </location>
</feature>
<evidence type="ECO:0000259" key="4">
    <source>
        <dbReference type="PROSITE" id="PS50071"/>
    </source>
</evidence>
<dbReference type="Proteomes" id="UP000887574">
    <property type="component" value="Unplaced"/>
</dbReference>
<feature type="domain" description="Homeobox" evidence="4">
    <location>
        <begin position="71"/>
        <end position="126"/>
    </location>
</feature>
<dbReference type="InterPro" id="IPR001356">
    <property type="entry name" value="HD"/>
</dbReference>
<feature type="region of interest" description="Disordered" evidence="3">
    <location>
        <begin position="402"/>
        <end position="430"/>
    </location>
</feature>
<dbReference type="WBParaSite" id="jg7073">
    <property type="protein sequence ID" value="jg7073"/>
    <property type="gene ID" value="jg7073"/>
</dbReference>